<dbReference type="Pfam" id="PF00626">
    <property type="entry name" value="Gelsolin"/>
    <property type="match status" value="3"/>
</dbReference>
<evidence type="ECO:0000313" key="6">
    <source>
        <dbReference type="EMBL" id="KAG2179807.1"/>
    </source>
</evidence>
<comment type="caution">
    <text evidence="6">The sequence shown here is derived from an EMBL/GenBank/DDBJ whole genome shotgun (WGS) entry which is preliminary data.</text>
</comment>
<feature type="domain" description="Gelsolin-like" evidence="5">
    <location>
        <begin position="302"/>
        <end position="376"/>
    </location>
</feature>
<dbReference type="InterPro" id="IPR029006">
    <property type="entry name" value="ADF-H/Gelsolin-like_dom_sf"/>
</dbReference>
<dbReference type="InterPro" id="IPR007122">
    <property type="entry name" value="Villin/Gelsolin"/>
</dbReference>
<dbReference type="GO" id="GO:0008154">
    <property type="term" value="P:actin polymerization or depolymerization"/>
    <property type="evidence" value="ECO:0007669"/>
    <property type="project" value="TreeGrafter"/>
</dbReference>
<evidence type="ECO:0000313" key="7">
    <source>
        <dbReference type="Proteomes" id="UP000654370"/>
    </source>
</evidence>
<dbReference type="InterPro" id="IPR007123">
    <property type="entry name" value="Gelsolin-like_dom"/>
</dbReference>
<evidence type="ECO:0000256" key="2">
    <source>
        <dbReference type="ARBA" id="ARBA00022467"/>
    </source>
</evidence>
<dbReference type="AlphaFoldDB" id="A0A8H7PT45"/>
<feature type="non-terminal residue" evidence="6">
    <location>
        <position position="1"/>
    </location>
</feature>
<gene>
    <name evidence="6" type="ORF">INT43_003590</name>
</gene>
<feature type="domain" description="Gelsolin-like" evidence="5">
    <location>
        <begin position="186"/>
        <end position="260"/>
    </location>
</feature>
<evidence type="ECO:0000256" key="4">
    <source>
        <dbReference type="ARBA" id="ARBA00023203"/>
    </source>
</evidence>
<reference evidence="6" key="1">
    <citation type="submission" date="2020-12" db="EMBL/GenBank/DDBJ databases">
        <title>Metabolic potential, ecology and presence of endohyphal bacteria is reflected in genomic diversity of Mucoromycotina.</title>
        <authorList>
            <person name="Muszewska A."/>
            <person name="Okrasinska A."/>
            <person name="Steczkiewicz K."/>
            <person name="Drgas O."/>
            <person name="Orlowska M."/>
            <person name="Perlinska-Lenart U."/>
            <person name="Aleksandrzak-Piekarczyk T."/>
            <person name="Szatraj K."/>
            <person name="Zielenkiewicz U."/>
            <person name="Pilsyk S."/>
            <person name="Malc E."/>
            <person name="Mieczkowski P."/>
            <person name="Kruszewska J.S."/>
            <person name="Biernat P."/>
            <person name="Pawlowska J."/>
        </authorList>
    </citation>
    <scope>NUCLEOTIDE SEQUENCE</scope>
    <source>
        <strain evidence="6">WA0000067209</strain>
    </source>
</reference>
<accession>A0A8H7PT45</accession>
<keyword evidence="7" id="KW-1185">Reference proteome</keyword>
<sequence>MLKNSTWKLEDTNLANFGSKLDLDHHKQEGALETAWNSPGSPVGKQTGLWIWRIEDFKLVAVPDRQYGKFYQGDSYVILRSVTKGKSDKLVHHIHFWLGLETSQDEAGTAAYKTVELDDFLGTSPVQHREVQSQESQLFLSYFPRIVYLKGGVASGFHHNDEHEPVTRLLQIHRPQSLAGTHTRNAVVFIEVPLHSDSLNSGDVFVLDTGDKIYQWQGKESKGIEKAKAAEFIAQLISERDGKGQSIIVEEQSGAHGGFWDALGSHGPIKSANQGEANAEQKIQRGAGQKRLFRLIQEDDGNVQFQEVEPRQSTFDSKHVFIFDVGHQVYTWVGNETTAKDRVDGLHYAQLYVQHSELPAFTPITRIVQGGEDELFESSLEGWQG</sequence>
<comment type="similarity">
    <text evidence="1">Belongs to the villin/gelsolin family.</text>
</comment>
<dbReference type="OrthoDB" id="6375767at2759"/>
<organism evidence="6 7">
    <name type="scientific">Mortierella isabellina</name>
    <name type="common">Filamentous fungus</name>
    <name type="synonym">Umbelopsis isabellina</name>
    <dbReference type="NCBI Taxonomy" id="91625"/>
    <lineage>
        <taxon>Eukaryota</taxon>
        <taxon>Fungi</taxon>
        <taxon>Fungi incertae sedis</taxon>
        <taxon>Mucoromycota</taxon>
        <taxon>Mucoromycotina</taxon>
        <taxon>Umbelopsidomycetes</taxon>
        <taxon>Umbelopsidales</taxon>
        <taxon>Umbelopsidaceae</taxon>
        <taxon>Umbelopsis</taxon>
    </lineage>
</organism>
<dbReference type="SUPFAM" id="SSF55753">
    <property type="entry name" value="Actin depolymerizing proteins"/>
    <property type="match status" value="3"/>
</dbReference>
<dbReference type="Gene3D" id="3.40.20.10">
    <property type="entry name" value="Severin"/>
    <property type="match status" value="3"/>
</dbReference>
<dbReference type="EMBL" id="JAEPQZ010000006">
    <property type="protein sequence ID" value="KAG2179807.1"/>
    <property type="molecule type" value="Genomic_DNA"/>
</dbReference>
<keyword evidence="2" id="KW-0117">Actin capping</keyword>
<proteinExistence type="inferred from homology"/>
<dbReference type="PANTHER" id="PTHR11977:SF130">
    <property type="entry name" value="SEVERIN"/>
    <property type="match status" value="1"/>
</dbReference>
<dbReference type="PANTHER" id="PTHR11977">
    <property type="entry name" value="VILLIN"/>
    <property type="match status" value="1"/>
</dbReference>
<feature type="domain" description="Gelsolin-like" evidence="5">
    <location>
        <begin position="57"/>
        <end position="140"/>
    </location>
</feature>
<dbReference type="GO" id="GO:0051693">
    <property type="term" value="P:actin filament capping"/>
    <property type="evidence" value="ECO:0007669"/>
    <property type="project" value="UniProtKB-KW"/>
</dbReference>
<evidence type="ECO:0000256" key="3">
    <source>
        <dbReference type="ARBA" id="ARBA00022737"/>
    </source>
</evidence>
<dbReference type="CDD" id="cd11290">
    <property type="entry name" value="gelsolin_S1_like"/>
    <property type="match status" value="1"/>
</dbReference>
<dbReference type="SMART" id="SM00262">
    <property type="entry name" value="GEL"/>
    <property type="match status" value="3"/>
</dbReference>
<protein>
    <recommendedName>
        <fullName evidence="5">Gelsolin-like domain-containing protein</fullName>
    </recommendedName>
</protein>
<dbReference type="GO" id="GO:0051015">
    <property type="term" value="F:actin filament binding"/>
    <property type="evidence" value="ECO:0007669"/>
    <property type="project" value="InterPro"/>
</dbReference>
<keyword evidence="3" id="KW-0677">Repeat</keyword>
<dbReference type="Proteomes" id="UP000654370">
    <property type="component" value="Unassembled WGS sequence"/>
</dbReference>
<keyword evidence="4" id="KW-0009">Actin-binding</keyword>
<name>A0A8H7PT45_MORIS</name>
<evidence type="ECO:0000259" key="5">
    <source>
        <dbReference type="Pfam" id="PF00626"/>
    </source>
</evidence>
<dbReference type="GO" id="GO:0015629">
    <property type="term" value="C:actin cytoskeleton"/>
    <property type="evidence" value="ECO:0007669"/>
    <property type="project" value="TreeGrafter"/>
</dbReference>
<dbReference type="FunFam" id="3.40.20.10:FF:000043">
    <property type="entry name" value="macrophage-capping protein-like isoform X2"/>
    <property type="match status" value="1"/>
</dbReference>
<dbReference type="GO" id="GO:0005737">
    <property type="term" value="C:cytoplasm"/>
    <property type="evidence" value="ECO:0007669"/>
    <property type="project" value="TreeGrafter"/>
</dbReference>
<dbReference type="PRINTS" id="PR00597">
    <property type="entry name" value="GELSOLIN"/>
</dbReference>
<evidence type="ECO:0000256" key="1">
    <source>
        <dbReference type="ARBA" id="ARBA00008418"/>
    </source>
</evidence>